<dbReference type="Proteomes" id="UP000232638">
    <property type="component" value="Chromosome"/>
</dbReference>
<evidence type="ECO:0000313" key="1">
    <source>
        <dbReference type="EMBL" id="AUB81148.1"/>
    </source>
</evidence>
<dbReference type="KEGG" id="tsy:THSYN_09410"/>
<evidence type="ECO:0000313" key="2">
    <source>
        <dbReference type="Proteomes" id="UP000232638"/>
    </source>
</evidence>
<accession>A0A2K8U6C2</accession>
<dbReference type="OrthoDB" id="277390at2"/>
<dbReference type="RefSeq" id="WP_100918925.1">
    <property type="nucleotide sequence ID" value="NZ_CP020370.1"/>
</dbReference>
<dbReference type="AlphaFoldDB" id="A0A2K8U6C2"/>
<gene>
    <name evidence="1" type="ORF">THSYN_09410</name>
</gene>
<name>A0A2K8U6C2_9GAMM</name>
<proteinExistence type="predicted"/>
<keyword evidence="2" id="KW-1185">Reference proteome</keyword>
<reference evidence="1 2" key="1">
    <citation type="submission" date="2017-03" db="EMBL/GenBank/DDBJ databases">
        <title>Complete genome sequence of Candidatus 'Thiodictyon syntrophicum' sp. nov. strain Cad16T, a photolithoautotroph purple sulfur bacterium isolated from an alpine meromictic lake.</title>
        <authorList>
            <person name="Luedin S.M."/>
            <person name="Pothier J.F."/>
            <person name="Danza F."/>
            <person name="Storelli N."/>
            <person name="Wittwer M."/>
            <person name="Tonolla M."/>
        </authorList>
    </citation>
    <scope>NUCLEOTIDE SEQUENCE [LARGE SCALE GENOMIC DNA]</scope>
    <source>
        <strain evidence="1 2">Cad16T</strain>
    </source>
</reference>
<dbReference type="InterPro" id="IPR009858">
    <property type="entry name" value="DUF1415"/>
</dbReference>
<organism evidence="1 2">
    <name type="scientific">Candidatus Thiodictyon syntrophicum</name>
    <dbReference type="NCBI Taxonomy" id="1166950"/>
    <lineage>
        <taxon>Bacteria</taxon>
        <taxon>Pseudomonadati</taxon>
        <taxon>Pseudomonadota</taxon>
        <taxon>Gammaproteobacteria</taxon>
        <taxon>Chromatiales</taxon>
        <taxon>Chromatiaceae</taxon>
        <taxon>Thiodictyon</taxon>
    </lineage>
</organism>
<protein>
    <recommendedName>
        <fullName evidence="3">DUF1415 domain-containing protein</fullName>
    </recommendedName>
</protein>
<dbReference type="Pfam" id="PF07209">
    <property type="entry name" value="DUF1415"/>
    <property type="match status" value="1"/>
</dbReference>
<evidence type="ECO:0008006" key="3">
    <source>
        <dbReference type="Google" id="ProtNLM"/>
    </source>
</evidence>
<sequence length="180" mass="20270">MIDTEQVITQTKKWVAEVVVGCNFCPFAAKPVRRGSIHYQVEAAADEQSCLDALLRECHRLDEQPAIETTLLIFPEAYPGFDDYLDLVALAEDLLAAQGYEGVYQVAGFHPDYRFAEAPADDPANYTNRSLYPMLHLIREEGIDQALAHYTDPEGIADRNIAFAREKGLVYLKMLRDNCL</sequence>
<dbReference type="EMBL" id="CP020370">
    <property type="protein sequence ID" value="AUB81148.1"/>
    <property type="molecule type" value="Genomic_DNA"/>
</dbReference>